<dbReference type="OrthoDB" id="6408053at2759"/>
<organism evidence="1 2">
    <name type="scientific">Stegodyphus mimosarum</name>
    <name type="common">African social velvet spider</name>
    <dbReference type="NCBI Taxonomy" id="407821"/>
    <lineage>
        <taxon>Eukaryota</taxon>
        <taxon>Metazoa</taxon>
        <taxon>Ecdysozoa</taxon>
        <taxon>Arthropoda</taxon>
        <taxon>Chelicerata</taxon>
        <taxon>Arachnida</taxon>
        <taxon>Araneae</taxon>
        <taxon>Araneomorphae</taxon>
        <taxon>Entelegynae</taxon>
        <taxon>Eresoidea</taxon>
        <taxon>Eresidae</taxon>
        <taxon>Stegodyphus</taxon>
    </lineage>
</organism>
<reference evidence="1 2" key="1">
    <citation type="submission" date="2013-11" db="EMBL/GenBank/DDBJ databases">
        <title>Genome sequencing of Stegodyphus mimosarum.</title>
        <authorList>
            <person name="Bechsgaard J."/>
        </authorList>
    </citation>
    <scope>NUCLEOTIDE SEQUENCE [LARGE SCALE GENOMIC DNA]</scope>
</reference>
<dbReference type="EMBL" id="KK122012">
    <property type="protein sequence ID" value="KFM81749.1"/>
    <property type="molecule type" value="Genomic_DNA"/>
</dbReference>
<evidence type="ECO:0000313" key="1">
    <source>
        <dbReference type="EMBL" id="KFM81749.1"/>
    </source>
</evidence>
<name>A0A087UWL0_STEMI</name>
<proteinExistence type="predicted"/>
<dbReference type="AlphaFoldDB" id="A0A087UWL0"/>
<protein>
    <submittedName>
        <fullName evidence="1">Uncharacterized protein</fullName>
    </submittedName>
</protein>
<feature type="non-terminal residue" evidence="1">
    <location>
        <position position="54"/>
    </location>
</feature>
<dbReference type="Proteomes" id="UP000054359">
    <property type="component" value="Unassembled WGS sequence"/>
</dbReference>
<keyword evidence="2" id="KW-1185">Reference proteome</keyword>
<evidence type="ECO:0000313" key="2">
    <source>
        <dbReference type="Proteomes" id="UP000054359"/>
    </source>
</evidence>
<gene>
    <name evidence="1" type="ORF">X975_09738</name>
</gene>
<sequence>MDEADKPYSSEDSIEGSSWKKDIDSDLMERFIRDMVFSNMKAKNHGQSYYDEEK</sequence>
<accession>A0A087UWL0</accession>